<name>A0A1S1L4D6_9MYCO</name>
<dbReference type="AlphaFoldDB" id="A0A1S1L4D6"/>
<organism evidence="2 3">
    <name type="scientific">Mycobacteroides franklinii</name>
    <dbReference type="NCBI Taxonomy" id="948102"/>
    <lineage>
        <taxon>Bacteria</taxon>
        <taxon>Bacillati</taxon>
        <taxon>Actinomycetota</taxon>
        <taxon>Actinomycetes</taxon>
        <taxon>Mycobacteriales</taxon>
        <taxon>Mycobacteriaceae</taxon>
        <taxon>Mycobacteroides</taxon>
    </lineage>
</organism>
<evidence type="ECO:0000313" key="2">
    <source>
        <dbReference type="EMBL" id="OHU19414.1"/>
    </source>
</evidence>
<dbReference type="STRING" id="948102.BKG76_21975"/>
<sequence length="176" mass="19324">MTHRVFSKPQSGSAVRLRLKPKAPTTGHVDGAWWPYSTDLMVELPQLLRVLSVRLGSIDRVGYRVSEWRSGSRRMLFPDNLARLNWSLHQPCNTISVEGEHGSVLTLLVVPPETEPYVAHTSMMTAAAPGNTKTVNQLLSVDTPDVLQRADAFAAQNQWDSEGGSQGVENSVMTAS</sequence>
<dbReference type="OrthoDB" id="3785441at2"/>
<dbReference type="GeneID" id="57169496"/>
<proteinExistence type="predicted"/>
<accession>A0A1S1L4D6</accession>
<comment type="caution">
    <text evidence="2">The sequence shown here is derived from an EMBL/GenBank/DDBJ whole genome shotgun (WGS) entry which is preliminary data.</text>
</comment>
<dbReference type="RefSeq" id="WP_070940059.1">
    <property type="nucleotide sequence ID" value="NZ_MLIK01000024.1"/>
</dbReference>
<protein>
    <submittedName>
        <fullName evidence="2">Uncharacterized protein</fullName>
    </submittedName>
</protein>
<gene>
    <name evidence="2" type="ORF">BKG76_21975</name>
</gene>
<feature type="compositionally biased region" description="Polar residues" evidence="1">
    <location>
        <begin position="167"/>
        <end position="176"/>
    </location>
</feature>
<dbReference type="InterPro" id="IPR046036">
    <property type="entry name" value="DUF5994"/>
</dbReference>
<dbReference type="EMBL" id="MLIK01000024">
    <property type="protein sequence ID" value="OHU19414.1"/>
    <property type="molecule type" value="Genomic_DNA"/>
</dbReference>
<feature type="region of interest" description="Disordered" evidence="1">
    <location>
        <begin position="157"/>
        <end position="176"/>
    </location>
</feature>
<evidence type="ECO:0000256" key="1">
    <source>
        <dbReference type="SAM" id="MobiDB-lite"/>
    </source>
</evidence>
<evidence type="ECO:0000313" key="3">
    <source>
        <dbReference type="Proteomes" id="UP000179616"/>
    </source>
</evidence>
<dbReference type="Pfam" id="PF19457">
    <property type="entry name" value="DUF5994"/>
    <property type="match status" value="1"/>
</dbReference>
<reference evidence="2 3" key="1">
    <citation type="submission" date="2016-10" db="EMBL/GenBank/DDBJ databases">
        <title>Evaluation of Human, Veterinary and Environmental Mycobacterium chelonae Isolates by Core Genome Phylogenomic Analysis, Targeted Gene Comparison, and Anti-microbial Susceptibility Patterns: A Tale of Mistaken Identities.</title>
        <authorList>
            <person name="Fogelson S.B."/>
            <person name="Camus A.C."/>
            <person name="Lorenz W."/>
            <person name="Vasireddy R."/>
            <person name="Vasireddy S."/>
            <person name="Smith T."/>
            <person name="Brown-Elliott B.A."/>
            <person name="Wallace R.J.Jr."/>
            <person name="Hasan N.A."/>
            <person name="Reischl U."/>
            <person name="Sanchez S."/>
        </authorList>
    </citation>
    <scope>NUCLEOTIDE SEQUENCE [LARGE SCALE GENOMIC DNA]</scope>
    <source>
        <strain evidence="2 3">1559</strain>
    </source>
</reference>
<dbReference type="Proteomes" id="UP000179616">
    <property type="component" value="Unassembled WGS sequence"/>
</dbReference>